<keyword evidence="1" id="KW-0812">Transmembrane</keyword>
<dbReference type="AlphaFoldDB" id="A0A9X1BAP4"/>
<dbReference type="EMBL" id="NRSD01000021">
    <property type="protein sequence ID" value="MBK1646176.1"/>
    <property type="molecule type" value="Genomic_DNA"/>
</dbReference>
<evidence type="ECO:0000256" key="1">
    <source>
        <dbReference type="SAM" id="Phobius"/>
    </source>
</evidence>
<dbReference type="Proteomes" id="UP001138802">
    <property type="component" value="Unassembled WGS sequence"/>
</dbReference>
<keyword evidence="1" id="KW-1133">Transmembrane helix</keyword>
<feature type="transmembrane region" description="Helical" evidence="1">
    <location>
        <begin position="262"/>
        <end position="284"/>
    </location>
</feature>
<keyword evidence="1" id="KW-0472">Membrane</keyword>
<proteinExistence type="predicted"/>
<feature type="transmembrane region" description="Helical" evidence="1">
    <location>
        <begin position="21"/>
        <end position="44"/>
    </location>
</feature>
<feature type="transmembrane region" description="Helical" evidence="1">
    <location>
        <begin position="64"/>
        <end position="86"/>
    </location>
</feature>
<reference evidence="2 3" key="1">
    <citation type="journal article" date="2020" name="Microorganisms">
        <title>Osmotic Adaptation and Compatible Solute Biosynthesis of Phototrophic Bacteria as Revealed from Genome Analyses.</title>
        <authorList>
            <person name="Imhoff J.F."/>
            <person name="Rahn T."/>
            <person name="Kunzel S."/>
            <person name="Keller A."/>
            <person name="Neulinger S.C."/>
        </authorList>
    </citation>
    <scope>NUCLEOTIDE SEQUENCE [LARGE SCALE GENOMIC DNA]</scope>
    <source>
        <strain evidence="2 3">DSM 21303</strain>
    </source>
</reference>
<comment type="caution">
    <text evidence="2">The sequence shown here is derived from an EMBL/GenBank/DDBJ whole genome shotgun (WGS) entry which is preliminary data.</text>
</comment>
<keyword evidence="3" id="KW-1185">Reference proteome</keyword>
<sequence>MATAYSKTPYRGDRALSWGAIFAGAAAGAALWLILLMLGVGLGLSAVSPWQFEGVTATTLGVSTILWLTLSHLVAAGLGGYLAGRFRTDSISASKDEDYFRDTAHGFLSWAVATLVSAVLLTSVVGSIVGGGIQAGVAGSVAVGHAIVVGSENESESPNNTLSYFIDSLFRAGTTGGAADPSSAAATMESARIFINGIRVGELPDEDLRHIGQVVADRTGLSQRDAQERVANTFARLQTTLQETETTAREAADEARKASAYAALWAFISMLIGAFVASLAATLGGRQREA</sequence>
<evidence type="ECO:0000313" key="3">
    <source>
        <dbReference type="Proteomes" id="UP001138802"/>
    </source>
</evidence>
<name>A0A9X1BAP4_9GAMM</name>
<evidence type="ECO:0000313" key="2">
    <source>
        <dbReference type="EMBL" id="MBK1646176.1"/>
    </source>
</evidence>
<protein>
    <recommendedName>
        <fullName evidence="4">PhnA-like protein</fullName>
    </recommendedName>
</protein>
<gene>
    <name evidence="2" type="ORF">CKO25_16290</name>
</gene>
<feature type="transmembrane region" description="Helical" evidence="1">
    <location>
        <begin position="107"/>
        <end position="129"/>
    </location>
</feature>
<accession>A0A9X1BAP4</accession>
<organism evidence="2 3">
    <name type="scientific">Thiocapsa imhoffii</name>
    <dbReference type="NCBI Taxonomy" id="382777"/>
    <lineage>
        <taxon>Bacteria</taxon>
        <taxon>Pseudomonadati</taxon>
        <taxon>Pseudomonadota</taxon>
        <taxon>Gammaproteobacteria</taxon>
        <taxon>Chromatiales</taxon>
        <taxon>Chromatiaceae</taxon>
        <taxon>Thiocapsa</taxon>
    </lineage>
</organism>
<evidence type="ECO:0008006" key="4">
    <source>
        <dbReference type="Google" id="ProtNLM"/>
    </source>
</evidence>